<organism evidence="1 2">
    <name type="scientific">Candidatus Kapaibacterium thiocyanatum</name>
    <dbReference type="NCBI Taxonomy" id="1895771"/>
    <lineage>
        <taxon>Bacteria</taxon>
        <taxon>Pseudomonadati</taxon>
        <taxon>Candidatus Kapaibacteriota</taxon>
        <taxon>Candidatus Kapaibacteriia</taxon>
        <taxon>Candidatus Kapaibacteriales</taxon>
        <taxon>Candidatus Kapaibacteriaceae</taxon>
        <taxon>Candidatus Kapaibacterium</taxon>
    </lineage>
</organism>
<evidence type="ECO:0000313" key="1">
    <source>
        <dbReference type="EMBL" id="OJX60736.1"/>
    </source>
</evidence>
<comment type="caution">
    <text evidence="1">The sequence shown here is derived from an EMBL/GenBank/DDBJ whole genome shotgun (WGS) entry which is preliminary data.</text>
</comment>
<dbReference type="EMBL" id="MKVH01000003">
    <property type="protein sequence ID" value="OJX60736.1"/>
    <property type="molecule type" value="Genomic_DNA"/>
</dbReference>
<accession>A0A1M3L5A3</accession>
<evidence type="ECO:0000313" key="2">
    <source>
        <dbReference type="Proteomes" id="UP000184233"/>
    </source>
</evidence>
<gene>
    <name evidence="1" type="ORF">BGO89_03965</name>
</gene>
<dbReference type="Proteomes" id="UP000184233">
    <property type="component" value="Unassembled WGS sequence"/>
</dbReference>
<sequence>MTLAAVCMLALGTAGCEDGPTGPHPDLELSTRVPRSTSDTTMVEWMLSAKAIMSGDSVVMVGREFVNDTVTDGGIRLFGQYTGTENGASISIAFHTLPTEPGEYPWKTAQVAMGDFGGFSATVTDGAVVNVTAPNSGPTKGGAFYAVSGTTVITKVRRDANGAITGYEGYFNGKLRGVWPDNFVPTQGQFVPPGFDVNNPTLVGRSLTVHSARFITRSASVVTPVRNVQ</sequence>
<name>A0A1M3L5A3_9BACT</name>
<dbReference type="AlphaFoldDB" id="A0A1M3L5A3"/>
<reference evidence="1 2" key="1">
    <citation type="submission" date="2016-09" db="EMBL/GenBank/DDBJ databases">
        <title>Genome-resolved meta-omics ties microbial dynamics to process performance in biotechnology for thiocyanate degradation.</title>
        <authorList>
            <person name="Kantor R.S."/>
            <person name="Huddy R.J."/>
            <person name="Iyer R."/>
            <person name="Thomas B.C."/>
            <person name="Brown C.T."/>
            <person name="Anantharaman K."/>
            <person name="Tringe S."/>
            <person name="Hettich R.L."/>
            <person name="Harrison S.T."/>
            <person name="Banfield J.F."/>
        </authorList>
    </citation>
    <scope>NUCLEOTIDE SEQUENCE [LARGE SCALE GENOMIC DNA]</scope>
    <source>
        <strain evidence="1">59-99</strain>
    </source>
</reference>
<dbReference type="STRING" id="1895771.BGO89_03965"/>
<proteinExistence type="predicted"/>
<protein>
    <submittedName>
        <fullName evidence="1">Uncharacterized protein</fullName>
    </submittedName>
</protein>